<dbReference type="PATRIC" id="fig|1282.1160.peg.1244"/>
<name>A0A125SJI8_STAEP</name>
<proteinExistence type="predicted"/>
<dbReference type="RefSeq" id="WP_002470713.1">
    <property type="nucleotide sequence ID" value="NZ_CP068136.1"/>
</dbReference>
<dbReference type="AlphaFoldDB" id="A0A125SJI8"/>
<organism evidence="1">
    <name type="scientific">Staphylococcus epidermidis</name>
    <dbReference type="NCBI Taxonomy" id="1282"/>
    <lineage>
        <taxon>Bacteria</taxon>
        <taxon>Bacillati</taxon>
        <taxon>Bacillota</taxon>
        <taxon>Bacilli</taxon>
        <taxon>Bacillales</taxon>
        <taxon>Staphylococcaceae</taxon>
        <taxon>Staphylococcus</taxon>
    </lineage>
</organism>
<dbReference type="EMBL" id="KT726221">
    <property type="protein sequence ID" value="AME30206.1"/>
    <property type="molecule type" value="Genomic_DNA"/>
</dbReference>
<evidence type="ECO:0000313" key="1">
    <source>
        <dbReference type="EMBL" id="AME30206.1"/>
    </source>
</evidence>
<reference evidence="1" key="1">
    <citation type="submission" date="2015-09" db="EMBL/GenBank/DDBJ databases">
        <title>Novel composite staphylococcal cassette chromosome mec identified in livestock-associated methicillin-resistant Staphylococcus epidermidis strain isolated from bovine milk in Northwest China.</title>
        <authorList>
            <person name="Wu Z."/>
            <person name="Xue H."/>
            <person name="Zhao X."/>
        </authorList>
    </citation>
    <scope>NUCLEOTIDE SEQUENCE</scope>
    <source>
        <strain evidence="1">NW32</strain>
    </source>
</reference>
<accession>A0A125SJI8</accession>
<sequence length="62" mass="7460">MYYLAYVTTLDNCFKYYQLITQNEHFCYSQQEERESYQQKFQSMINGLKIKIGIQSSNDDAQ</sequence>
<protein>
    <submittedName>
        <fullName evidence="1">Uncharacterized protein</fullName>
    </submittedName>
</protein>